<dbReference type="Proteomes" id="UP000790709">
    <property type="component" value="Unassembled WGS sequence"/>
</dbReference>
<gene>
    <name evidence="1" type="ORF">BV22DRAFT_1022012</name>
</gene>
<accession>A0ACB8B2Q2</accession>
<keyword evidence="2" id="KW-1185">Reference proteome</keyword>
<name>A0ACB8B2Q2_9AGAM</name>
<organism evidence="1 2">
    <name type="scientific">Leucogyrophana mollusca</name>
    <dbReference type="NCBI Taxonomy" id="85980"/>
    <lineage>
        <taxon>Eukaryota</taxon>
        <taxon>Fungi</taxon>
        <taxon>Dikarya</taxon>
        <taxon>Basidiomycota</taxon>
        <taxon>Agaricomycotina</taxon>
        <taxon>Agaricomycetes</taxon>
        <taxon>Agaricomycetidae</taxon>
        <taxon>Boletales</taxon>
        <taxon>Boletales incertae sedis</taxon>
        <taxon>Leucogyrophana</taxon>
    </lineage>
</organism>
<protein>
    <submittedName>
        <fullName evidence="1">WD40 repeat-like protein</fullName>
    </submittedName>
</protein>
<dbReference type="EMBL" id="MU266611">
    <property type="protein sequence ID" value="KAH7920025.1"/>
    <property type="molecule type" value="Genomic_DNA"/>
</dbReference>
<proteinExistence type="predicted"/>
<reference evidence="1" key="1">
    <citation type="journal article" date="2021" name="New Phytol.">
        <title>Evolutionary innovations through gain and loss of genes in the ectomycorrhizal Boletales.</title>
        <authorList>
            <person name="Wu G."/>
            <person name="Miyauchi S."/>
            <person name="Morin E."/>
            <person name="Kuo A."/>
            <person name="Drula E."/>
            <person name="Varga T."/>
            <person name="Kohler A."/>
            <person name="Feng B."/>
            <person name="Cao Y."/>
            <person name="Lipzen A."/>
            <person name="Daum C."/>
            <person name="Hundley H."/>
            <person name="Pangilinan J."/>
            <person name="Johnson J."/>
            <person name="Barry K."/>
            <person name="LaButti K."/>
            <person name="Ng V."/>
            <person name="Ahrendt S."/>
            <person name="Min B."/>
            <person name="Choi I.G."/>
            <person name="Park H."/>
            <person name="Plett J.M."/>
            <person name="Magnuson J."/>
            <person name="Spatafora J.W."/>
            <person name="Nagy L.G."/>
            <person name="Henrissat B."/>
            <person name="Grigoriev I.V."/>
            <person name="Yang Z.L."/>
            <person name="Xu J."/>
            <person name="Martin F.M."/>
        </authorList>
    </citation>
    <scope>NUCLEOTIDE SEQUENCE</scope>
    <source>
        <strain evidence="1">KUC20120723A-06</strain>
    </source>
</reference>
<sequence>MPDGTYLPLQTFKDGHVDSVVCLAFSRGGKHLASGGEDGNIIIWDVVEGHQLSRIHMKTPILSLQWDFALGLFCGFQDGALLLIPDVVNVNSTFEVLTGVKAPVYCMDLHSSSRELAIGLGCEVHVAKEMTKATYATFTVLPEPTALPSRNPDADSNTNDDIRVRARAVYFFKNSRKLVVAYLNHGIVCWDVSTRSQVWVIVPTHRHQHICENISISSSGHAALSPDRRYVLVSNLNNGLDLYPIGKSNVLQAYRYPAHADKNFPFTVDFLQDGDAVVCGSPSGKVAVWNTKTGVHVQTLSHGGLKCYCGTGCRIDIYCQGSWSKQLL</sequence>
<evidence type="ECO:0000313" key="1">
    <source>
        <dbReference type="EMBL" id="KAH7920025.1"/>
    </source>
</evidence>
<evidence type="ECO:0000313" key="2">
    <source>
        <dbReference type="Proteomes" id="UP000790709"/>
    </source>
</evidence>
<comment type="caution">
    <text evidence="1">The sequence shown here is derived from an EMBL/GenBank/DDBJ whole genome shotgun (WGS) entry which is preliminary data.</text>
</comment>